<sequence length="264" mass="28951">MNEELVGEALVRNHIAIATKLGFKIDGTNGLDSRPERIRRVVAESLKRLKSDRIDLYYQQRVDLTMPIEDAAGTFKDLIQQSKVLHFGRSEPSARTIRLPHAGSWSAAWSATACCRPCEELGIGFVPWPDGGHRRGIDPIRGWVAAVVVPVGLWGLMATAAPVGWWSWFAEVMPHNAEAGGGLMVAVIQLAIALGSAMGGLLFDSTGYKAPSWQVLRCCCLRLFSPSSPPVRKSGRRPEPRTTLRGTHDHEPQRLSQYPTPPGL</sequence>
<dbReference type="InterPro" id="IPR036259">
    <property type="entry name" value="MFS_trans_sf"/>
</dbReference>
<dbReference type="InterPro" id="IPR023210">
    <property type="entry name" value="NADP_OxRdtase_dom"/>
</dbReference>
<dbReference type="SUPFAM" id="SSF103473">
    <property type="entry name" value="MFS general substrate transporter"/>
    <property type="match status" value="1"/>
</dbReference>
<dbReference type="Pfam" id="PF00248">
    <property type="entry name" value="Aldo_ket_red"/>
    <property type="match status" value="1"/>
</dbReference>
<feature type="transmembrane region" description="Helical" evidence="3">
    <location>
        <begin position="180"/>
        <end position="203"/>
    </location>
</feature>
<keyword evidence="3" id="KW-0472">Membrane</keyword>
<name>A0A158KR53_9BURK</name>
<accession>A0A158KR53</accession>
<evidence type="ECO:0000256" key="1">
    <source>
        <dbReference type="ARBA" id="ARBA00023002"/>
    </source>
</evidence>
<feature type="domain" description="NADP-dependent oxidoreductase" evidence="4">
    <location>
        <begin position="2"/>
        <end position="98"/>
    </location>
</feature>
<reference evidence="5" key="1">
    <citation type="submission" date="2016-01" db="EMBL/GenBank/DDBJ databases">
        <authorList>
            <person name="Peeters C."/>
        </authorList>
    </citation>
    <scope>NUCLEOTIDE SEQUENCE [LARGE SCALE GENOMIC DNA]</scope>
    <source>
        <strain evidence="5">LMG 22940</strain>
    </source>
</reference>
<gene>
    <name evidence="5" type="ORF">AWB68_06986</name>
</gene>
<dbReference type="SUPFAM" id="SSF51430">
    <property type="entry name" value="NAD(P)-linked oxidoreductase"/>
    <property type="match status" value="1"/>
</dbReference>
<evidence type="ECO:0000259" key="4">
    <source>
        <dbReference type="Pfam" id="PF00248"/>
    </source>
</evidence>
<proteinExistence type="predicted"/>
<feature type="compositionally biased region" description="Basic and acidic residues" evidence="2">
    <location>
        <begin position="236"/>
        <end position="253"/>
    </location>
</feature>
<evidence type="ECO:0000256" key="3">
    <source>
        <dbReference type="SAM" id="Phobius"/>
    </source>
</evidence>
<dbReference type="InterPro" id="IPR050791">
    <property type="entry name" value="Aldo-Keto_reductase"/>
</dbReference>
<keyword evidence="6" id="KW-1185">Reference proteome</keyword>
<feature type="region of interest" description="Disordered" evidence="2">
    <location>
        <begin position="228"/>
        <end position="264"/>
    </location>
</feature>
<dbReference type="GO" id="GO:0016491">
    <property type="term" value="F:oxidoreductase activity"/>
    <property type="evidence" value="ECO:0007669"/>
    <property type="project" value="UniProtKB-KW"/>
</dbReference>
<dbReference type="EMBL" id="FCON02000141">
    <property type="protein sequence ID" value="SAL83636.1"/>
    <property type="molecule type" value="Genomic_DNA"/>
</dbReference>
<dbReference type="PANTHER" id="PTHR43625">
    <property type="entry name" value="AFLATOXIN B1 ALDEHYDE REDUCTASE"/>
    <property type="match status" value="1"/>
</dbReference>
<dbReference type="InterPro" id="IPR036812">
    <property type="entry name" value="NAD(P)_OxRdtase_dom_sf"/>
</dbReference>
<keyword evidence="3" id="KW-0812">Transmembrane</keyword>
<dbReference type="Proteomes" id="UP000054770">
    <property type="component" value="Unassembled WGS sequence"/>
</dbReference>
<evidence type="ECO:0000313" key="6">
    <source>
        <dbReference type="Proteomes" id="UP000054770"/>
    </source>
</evidence>
<keyword evidence="3" id="KW-1133">Transmembrane helix</keyword>
<dbReference type="GO" id="GO:0005737">
    <property type="term" value="C:cytoplasm"/>
    <property type="evidence" value="ECO:0007669"/>
    <property type="project" value="TreeGrafter"/>
</dbReference>
<comment type="caution">
    <text evidence="5">The sequence shown here is derived from an EMBL/GenBank/DDBJ whole genome shotgun (WGS) entry which is preliminary data.</text>
</comment>
<keyword evidence="1" id="KW-0560">Oxidoreductase</keyword>
<dbReference type="PANTHER" id="PTHR43625:SF77">
    <property type="entry name" value="ALDO-KETO REDUCTASE"/>
    <property type="match status" value="1"/>
</dbReference>
<organism evidence="5 6">
    <name type="scientific">Caballeronia choica</name>
    <dbReference type="NCBI Taxonomy" id="326476"/>
    <lineage>
        <taxon>Bacteria</taxon>
        <taxon>Pseudomonadati</taxon>
        <taxon>Pseudomonadota</taxon>
        <taxon>Betaproteobacteria</taxon>
        <taxon>Burkholderiales</taxon>
        <taxon>Burkholderiaceae</taxon>
        <taxon>Caballeronia</taxon>
    </lineage>
</organism>
<evidence type="ECO:0000313" key="5">
    <source>
        <dbReference type="EMBL" id="SAL83636.1"/>
    </source>
</evidence>
<dbReference type="Gene3D" id="3.20.20.100">
    <property type="entry name" value="NADP-dependent oxidoreductase domain"/>
    <property type="match status" value="1"/>
</dbReference>
<evidence type="ECO:0000256" key="2">
    <source>
        <dbReference type="SAM" id="MobiDB-lite"/>
    </source>
</evidence>
<protein>
    <submittedName>
        <fullName evidence="5">Aldo/keto reductase</fullName>
    </submittedName>
</protein>
<dbReference type="RefSeq" id="WP_235028663.1">
    <property type="nucleotide sequence ID" value="NZ_FCON02000141.1"/>
</dbReference>
<dbReference type="AlphaFoldDB" id="A0A158KR53"/>
<feature type="transmembrane region" description="Helical" evidence="3">
    <location>
        <begin position="143"/>
        <end position="168"/>
    </location>
</feature>